<protein>
    <submittedName>
        <fullName evidence="1">Uncharacterized protein</fullName>
    </submittedName>
</protein>
<dbReference type="Proteomes" id="UP001392437">
    <property type="component" value="Unassembled WGS sequence"/>
</dbReference>
<gene>
    <name evidence="1" type="ORF">PG999_012123</name>
</gene>
<sequence length="152" mass="16813">MRPAKVSHILTYHRLGVGQSPNPDDYAFPVLQIAAQAEVIKELMRLASVGDLLKPARVTGVRPLARIFLVSAHHDRARRSPATTPSRPSYFMACNPPKRRRAEQNDAALRAGFMIGPKVALDPSSEAADARSCRRLQPPRVRRPRCAAVATW</sequence>
<name>A0AAW0QRD4_9PEZI</name>
<dbReference type="AlphaFoldDB" id="A0AAW0QRD4"/>
<organism evidence="1 2">
    <name type="scientific">Apiospora kogelbergensis</name>
    <dbReference type="NCBI Taxonomy" id="1337665"/>
    <lineage>
        <taxon>Eukaryota</taxon>
        <taxon>Fungi</taxon>
        <taxon>Dikarya</taxon>
        <taxon>Ascomycota</taxon>
        <taxon>Pezizomycotina</taxon>
        <taxon>Sordariomycetes</taxon>
        <taxon>Xylariomycetidae</taxon>
        <taxon>Amphisphaeriales</taxon>
        <taxon>Apiosporaceae</taxon>
        <taxon>Apiospora</taxon>
    </lineage>
</organism>
<evidence type="ECO:0000313" key="1">
    <source>
        <dbReference type="EMBL" id="KAK8101749.1"/>
    </source>
</evidence>
<accession>A0AAW0QRD4</accession>
<comment type="caution">
    <text evidence="1">The sequence shown here is derived from an EMBL/GenBank/DDBJ whole genome shotgun (WGS) entry which is preliminary data.</text>
</comment>
<evidence type="ECO:0000313" key="2">
    <source>
        <dbReference type="Proteomes" id="UP001392437"/>
    </source>
</evidence>
<dbReference type="EMBL" id="JAQQWP010000009">
    <property type="protein sequence ID" value="KAK8101749.1"/>
    <property type="molecule type" value="Genomic_DNA"/>
</dbReference>
<proteinExistence type="predicted"/>
<reference evidence="1 2" key="1">
    <citation type="submission" date="2023-01" db="EMBL/GenBank/DDBJ databases">
        <title>Analysis of 21 Apiospora genomes using comparative genomics revels a genus with tremendous synthesis potential of carbohydrate active enzymes and secondary metabolites.</title>
        <authorList>
            <person name="Sorensen T."/>
        </authorList>
    </citation>
    <scope>NUCLEOTIDE SEQUENCE [LARGE SCALE GENOMIC DNA]</scope>
    <source>
        <strain evidence="1 2">CBS 117206</strain>
    </source>
</reference>
<keyword evidence="2" id="KW-1185">Reference proteome</keyword>